<accession>A0AA41W4G7</accession>
<sequence length="144" mass="15048">MKFNYSNNLNRQKGVGLVIALFTIIVMSLLAMSLIRLLSDAGRSVAVEVYGTRALLAAQSGAELAMVKVFPLSNGAGEACFSDETVSFANAQGLKNCTVSISCSQVSQDSVSYYTLQAVGACSAGADSIAVERAIEIEARGLSL</sequence>
<evidence type="ECO:0000256" key="1">
    <source>
        <dbReference type="SAM" id="Phobius"/>
    </source>
</evidence>
<proteinExistence type="predicted"/>
<evidence type="ECO:0000313" key="3">
    <source>
        <dbReference type="Proteomes" id="UP001165393"/>
    </source>
</evidence>
<dbReference type="AlphaFoldDB" id="A0AA41W4G7"/>
<dbReference type="RefSeq" id="WP_251259954.1">
    <property type="nucleotide sequence ID" value="NZ_JAMQGP010000001.1"/>
</dbReference>
<feature type="transmembrane region" description="Helical" evidence="1">
    <location>
        <begin position="15"/>
        <end position="35"/>
    </location>
</feature>
<keyword evidence="1" id="KW-0472">Membrane</keyword>
<protein>
    <recommendedName>
        <fullName evidence="4">MSHA biogenesis protein MshP</fullName>
    </recommendedName>
</protein>
<keyword evidence="1" id="KW-1133">Transmembrane helix</keyword>
<organism evidence="2 3">
    <name type="scientific">Echinimonas agarilytica</name>
    <dbReference type="NCBI Taxonomy" id="1215918"/>
    <lineage>
        <taxon>Bacteria</taxon>
        <taxon>Pseudomonadati</taxon>
        <taxon>Pseudomonadota</taxon>
        <taxon>Gammaproteobacteria</taxon>
        <taxon>Alteromonadales</taxon>
        <taxon>Echinimonadaceae</taxon>
        <taxon>Echinimonas</taxon>
    </lineage>
</organism>
<keyword evidence="3" id="KW-1185">Reference proteome</keyword>
<gene>
    <name evidence="2" type="ORF">NAF29_02760</name>
</gene>
<dbReference type="Proteomes" id="UP001165393">
    <property type="component" value="Unassembled WGS sequence"/>
</dbReference>
<dbReference type="EMBL" id="JAMQGP010000001">
    <property type="protein sequence ID" value="MCM2678591.1"/>
    <property type="molecule type" value="Genomic_DNA"/>
</dbReference>
<evidence type="ECO:0008006" key="4">
    <source>
        <dbReference type="Google" id="ProtNLM"/>
    </source>
</evidence>
<evidence type="ECO:0000313" key="2">
    <source>
        <dbReference type="EMBL" id="MCM2678591.1"/>
    </source>
</evidence>
<comment type="caution">
    <text evidence="2">The sequence shown here is derived from an EMBL/GenBank/DDBJ whole genome shotgun (WGS) entry which is preliminary data.</text>
</comment>
<keyword evidence="1" id="KW-0812">Transmembrane</keyword>
<name>A0AA41W4G7_9GAMM</name>
<reference evidence="2 3" key="1">
    <citation type="journal article" date="2013" name="Antonie Van Leeuwenhoek">
        <title>Echinimonas agarilytica gen. nov., sp. nov., a new gammaproteobacterium isolated from the sea urchin Strongylocentrotus intermedius.</title>
        <authorList>
            <person name="Nedashkovskaya O.I."/>
            <person name="Stenkova A.M."/>
            <person name="Zhukova N.V."/>
            <person name="Van Trappen S."/>
            <person name="Lee J.S."/>
            <person name="Kim S.B."/>
        </authorList>
    </citation>
    <scope>NUCLEOTIDE SEQUENCE [LARGE SCALE GENOMIC DNA]</scope>
    <source>
        <strain evidence="2 3">KMM 6351</strain>
    </source>
</reference>